<proteinExistence type="predicted"/>
<name>A0AC58SYD4_TOBAC</name>
<sequence>MIREPPPPTIPQNVTSSSVAGVRSGDFSDATETPPEKKQKLGEEVDCKTSTSAGDEDGMSSPVKAQYIDGYDSEEEIDEAVWDKYLQQIRESEGFDIKDYPGPSLMVTVFPMPYYLTDPENLVMLKGYAEKALKKYNDTNSTCWEVDDILKVNGEGGRSFIFYITLSVKTQKGEKDYFQAKVVRDLDGHLDFPIVRPQIVSIFAAAGDSCAYCWDVEKNEIKMVLKGHSDYLHCIVERNSHNQVITGSEDGTVRIWDCRTGKYIQIIDPQKDKKSRELFPYVSCIALDASESWLVRVQIPLYPKLAFS</sequence>
<reference evidence="1" key="1">
    <citation type="journal article" date="2014" name="Nat. Commun.">
        <title>The tobacco genome sequence and its comparison with those of tomato and potato.</title>
        <authorList>
            <person name="Sierro N."/>
            <person name="Battey J.N."/>
            <person name="Ouadi S."/>
            <person name="Bakaher N."/>
            <person name="Bovet L."/>
            <person name="Willig A."/>
            <person name="Goepfert S."/>
            <person name="Peitsch M.C."/>
            <person name="Ivanov N.V."/>
        </authorList>
    </citation>
    <scope>NUCLEOTIDE SEQUENCE [LARGE SCALE GENOMIC DNA]</scope>
</reference>
<keyword evidence="1" id="KW-1185">Reference proteome</keyword>
<gene>
    <name evidence="2" type="primary">LOC107775864</name>
</gene>
<evidence type="ECO:0000313" key="1">
    <source>
        <dbReference type="Proteomes" id="UP000790787"/>
    </source>
</evidence>
<evidence type="ECO:0000313" key="2">
    <source>
        <dbReference type="RefSeq" id="XP_075089987.1"/>
    </source>
</evidence>
<organism evidence="1 2">
    <name type="scientific">Nicotiana tabacum</name>
    <name type="common">Common tobacco</name>
    <dbReference type="NCBI Taxonomy" id="4097"/>
    <lineage>
        <taxon>Eukaryota</taxon>
        <taxon>Viridiplantae</taxon>
        <taxon>Streptophyta</taxon>
        <taxon>Embryophyta</taxon>
        <taxon>Tracheophyta</taxon>
        <taxon>Spermatophyta</taxon>
        <taxon>Magnoliopsida</taxon>
        <taxon>eudicotyledons</taxon>
        <taxon>Gunneridae</taxon>
        <taxon>Pentapetalae</taxon>
        <taxon>asterids</taxon>
        <taxon>lamiids</taxon>
        <taxon>Solanales</taxon>
        <taxon>Solanaceae</taxon>
        <taxon>Nicotianoideae</taxon>
        <taxon>Nicotianeae</taxon>
        <taxon>Nicotiana</taxon>
    </lineage>
</organism>
<dbReference type="Proteomes" id="UP000790787">
    <property type="component" value="Chromosome 2"/>
</dbReference>
<reference evidence="2" key="2">
    <citation type="submission" date="2025-08" db="UniProtKB">
        <authorList>
            <consortium name="RefSeq"/>
        </authorList>
    </citation>
    <scope>IDENTIFICATION</scope>
    <source>
        <tissue evidence="2">Leaf</tissue>
    </source>
</reference>
<protein>
    <submittedName>
        <fullName evidence="2">Uncharacterized protein LOC107775864 isoform X1</fullName>
    </submittedName>
</protein>
<dbReference type="RefSeq" id="XP_075089987.1">
    <property type="nucleotide sequence ID" value="XM_075233886.1"/>
</dbReference>
<accession>A0AC58SYD4</accession>